<comment type="caution">
    <text evidence="1">The sequence shown here is derived from an EMBL/GenBank/DDBJ whole genome shotgun (WGS) entry which is preliminary data.</text>
</comment>
<proteinExistence type="predicted"/>
<name>A0A7W6EAJ9_9RHOB</name>
<organism evidence="1 2">
    <name type="scientific">Sulfitobacter undariae</name>
    <dbReference type="NCBI Taxonomy" id="1563671"/>
    <lineage>
        <taxon>Bacteria</taxon>
        <taxon>Pseudomonadati</taxon>
        <taxon>Pseudomonadota</taxon>
        <taxon>Alphaproteobacteria</taxon>
        <taxon>Rhodobacterales</taxon>
        <taxon>Roseobacteraceae</taxon>
        <taxon>Sulfitobacter</taxon>
    </lineage>
</organism>
<accession>A0A7W6EAJ9</accession>
<gene>
    <name evidence="1" type="ORF">GGR95_003329</name>
</gene>
<evidence type="ECO:0000313" key="1">
    <source>
        <dbReference type="EMBL" id="MBB3995667.1"/>
    </source>
</evidence>
<dbReference type="Proteomes" id="UP000530268">
    <property type="component" value="Unassembled WGS sequence"/>
</dbReference>
<keyword evidence="2" id="KW-1185">Reference proteome</keyword>
<sequence>MGQVRHGRGGLRYLRPKFSTLCPDGFIAYTDTALGKEPPNVPQAERKR</sequence>
<evidence type="ECO:0000313" key="2">
    <source>
        <dbReference type="Proteomes" id="UP000530268"/>
    </source>
</evidence>
<reference evidence="1 2" key="1">
    <citation type="submission" date="2020-08" db="EMBL/GenBank/DDBJ databases">
        <title>Genomic Encyclopedia of Type Strains, Phase IV (KMG-IV): sequencing the most valuable type-strain genomes for metagenomic binning, comparative biology and taxonomic classification.</title>
        <authorList>
            <person name="Goeker M."/>
        </authorList>
    </citation>
    <scope>NUCLEOTIDE SEQUENCE [LARGE SCALE GENOMIC DNA]</scope>
    <source>
        <strain evidence="1 2">DSM 102234</strain>
    </source>
</reference>
<protein>
    <submittedName>
        <fullName evidence="1">Uncharacterized protein</fullName>
    </submittedName>
</protein>
<dbReference type="EMBL" id="JACIEI010000017">
    <property type="protein sequence ID" value="MBB3995667.1"/>
    <property type="molecule type" value="Genomic_DNA"/>
</dbReference>
<dbReference type="AlphaFoldDB" id="A0A7W6EAJ9"/>